<evidence type="ECO:0000256" key="7">
    <source>
        <dbReference type="ARBA" id="ARBA00023128"/>
    </source>
</evidence>
<dbReference type="CDD" id="cd19512">
    <property type="entry name" value="RecA-like_ATAD3-like"/>
    <property type="match status" value="1"/>
</dbReference>
<keyword evidence="3" id="KW-0547">Nucleotide-binding</keyword>
<dbReference type="SUPFAM" id="SSF52540">
    <property type="entry name" value="P-loop containing nucleoside triphosphate hydrolases"/>
    <property type="match status" value="1"/>
</dbReference>
<dbReference type="SMART" id="SM00382">
    <property type="entry name" value="AAA"/>
    <property type="match status" value="1"/>
</dbReference>
<evidence type="ECO:0000256" key="10">
    <source>
        <dbReference type="SAM" id="Coils"/>
    </source>
</evidence>
<keyword evidence="6 10" id="KW-0175">Coiled coil</keyword>
<dbReference type="EMBL" id="CAHIKZ030000981">
    <property type="protein sequence ID" value="CAE1247754.1"/>
    <property type="molecule type" value="Genomic_DNA"/>
</dbReference>
<evidence type="ECO:0000256" key="12">
    <source>
        <dbReference type="SAM" id="Phobius"/>
    </source>
</evidence>
<dbReference type="OrthoDB" id="199596at2759"/>
<evidence type="ECO:0000256" key="5">
    <source>
        <dbReference type="ARBA" id="ARBA00022840"/>
    </source>
</evidence>
<protein>
    <submittedName>
        <fullName evidence="14">ATAD3A_B</fullName>
    </submittedName>
</protein>
<evidence type="ECO:0000256" key="2">
    <source>
        <dbReference type="ARBA" id="ARBA00004436"/>
    </source>
</evidence>
<dbReference type="PANTHER" id="PTHR23075:SF0">
    <property type="entry name" value="ATPASE FAMILY AAA DOMAIN-CONTAINING PROTEIN 3"/>
    <property type="match status" value="1"/>
</dbReference>
<evidence type="ECO:0000256" key="4">
    <source>
        <dbReference type="ARBA" id="ARBA00022792"/>
    </source>
</evidence>
<keyword evidence="9" id="KW-1135">Mitochondrion nucleoid</keyword>
<dbReference type="GO" id="GO:0016887">
    <property type="term" value="F:ATP hydrolysis activity"/>
    <property type="evidence" value="ECO:0007669"/>
    <property type="project" value="InterPro"/>
</dbReference>
<feature type="region of interest" description="Disordered" evidence="11">
    <location>
        <begin position="1"/>
        <end position="25"/>
    </location>
</feature>
<dbReference type="Proteomes" id="UP000597762">
    <property type="component" value="Unassembled WGS sequence"/>
</dbReference>
<keyword evidence="12" id="KW-0812">Transmembrane</keyword>
<keyword evidence="12" id="KW-1133">Transmembrane helix</keyword>
<evidence type="ECO:0000313" key="14">
    <source>
        <dbReference type="EMBL" id="CAE1247754.1"/>
    </source>
</evidence>
<dbReference type="GO" id="GO:0042645">
    <property type="term" value="C:mitochondrial nucleoid"/>
    <property type="evidence" value="ECO:0007669"/>
    <property type="project" value="UniProtKB-SubCell"/>
</dbReference>
<evidence type="ECO:0000313" key="15">
    <source>
        <dbReference type="Proteomes" id="UP000597762"/>
    </source>
</evidence>
<dbReference type="InterPro" id="IPR003593">
    <property type="entry name" value="AAA+_ATPase"/>
</dbReference>
<dbReference type="GO" id="GO:0005524">
    <property type="term" value="F:ATP binding"/>
    <property type="evidence" value="ECO:0007669"/>
    <property type="project" value="UniProtKB-KW"/>
</dbReference>
<evidence type="ECO:0000256" key="1">
    <source>
        <dbReference type="ARBA" id="ARBA00004273"/>
    </source>
</evidence>
<dbReference type="InterPro" id="IPR021911">
    <property type="entry name" value="ATAD3_N"/>
</dbReference>
<dbReference type="PANTHER" id="PTHR23075">
    <property type="entry name" value="PUTATIVE ATP-ASE"/>
    <property type="match status" value="1"/>
</dbReference>
<dbReference type="InterPro" id="IPR003959">
    <property type="entry name" value="ATPase_AAA_core"/>
</dbReference>
<evidence type="ECO:0000259" key="13">
    <source>
        <dbReference type="SMART" id="SM00382"/>
    </source>
</evidence>
<dbReference type="Pfam" id="PF00004">
    <property type="entry name" value="AAA"/>
    <property type="match status" value="1"/>
</dbReference>
<dbReference type="GO" id="GO:0005743">
    <property type="term" value="C:mitochondrial inner membrane"/>
    <property type="evidence" value="ECO:0007669"/>
    <property type="project" value="UniProtKB-SubCell"/>
</dbReference>
<feature type="region of interest" description="Disordered" evidence="11">
    <location>
        <begin position="570"/>
        <end position="598"/>
    </location>
</feature>
<feature type="coiled-coil region" evidence="10">
    <location>
        <begin position="169"/>
        <end position="199"/>
    </location>
</feature>
<sequence>MPPPSSGGSGGKGKDDSGDSHASKMEAYRFDSAALERAAKAAKELESSKFSKEALELTKLQESTLQAKYGKEMKEYEAHLAQQKIEEMRVSQEEKRKTMAEETRQYQQRAQYQDQLARKRYDDQLAQQARVNEENLRKQEESIAKQEAIKKATIEHEAELRHKHEMMKLRAKIQEKAKMDRENRDLIREEIKLKGAERRETVLKSIETAGDVLGTGFVSFIKDWDRVSATVAGLTMLAVGVYAAKHGTAVGANYIQSRLGKPSLIRETSRFSLLDALKHPIKTYSRLASKAEDSLKGIILHPDLEKRLRDIAIATRHTKKNKGYYRNLLMYGPPGTGKTMFAKSLSEHSGMDYAIMTGGDVAPMGREGVTAMHKVFDWAKTSRRGLLLFVDESDAFLKKRSKEQISEDLRATLNAFLYRTGEQSNKFMLVLSSNQPEQFDWAINDRLDEMVEFVLPTLPERERMVRQYFDEFVLKPATEGKRRLKVAQFDYSLKCSEIAKNTDGLSGREIAKLGVAWQATAYASDDGILTESMVDAIVANAIKQHHQKVLWQHDDSGSGSAFLEPQDISIPIDSKSTSSSKVTPTSPSSAHSKSPSISKTDKKKWKNLFSFSLSLSLFFFFSLSLPLFLFLSPFFSFSLFFFFSLFLFLSFSFSLSLSLSLFFFFSLSLTLS</sequence>
<name>A0A812BYA5_ACAPH</name>
<dbReference type="AlphaFoldDB" id="A0A812BYA5"/>
<dbReference type="InterPro" id="IPR027417">
    <property type="entry name" value="P-loop_NTPase"/>
</dbReference>
<accession>A0A812BYA5</accession>
<reference evidence="14" key="1">
    <citation type="submission" date="2021-01" db="EMBL/GenBank/DDBJ databases">
        <authorList>
            <person name="Li R."/>
            <person name="Bekaert M."/>
        </authorList>
    </citation>
    <scope>NUCLEOTIDE SEQUENCE</scope>
    <source>
        <strain evidence="14">Farmed</strain>
    </source>
</reference>
<dbReference type="Gene3D" id="3.40.50.300">
    <property type="entry name" value="P-loop containing nucleotide triphosphate hydrolases"/>
    <property type="match status" value="1"/>
</dbReference>
<gene>
    <name evidence="14" type="ORF">SPHA_25826</name>
</gene>
<feature type="transmembrane region" description="Helical" evidence="12">
    <location>
        <begin position="637"/>
        <end position="665"/>
    </location>
</feature>
<keyword evidence="5" id="KW-0067">ATP-binding</keyword>
<feature type="domain" description="AAA+ ATPase" evidence="13">
    <location>
        <begin position="324"/>
        <end position="457"/>
    </location>
</feature>
<organism evidence="14 15">
    <name type="scientific">Acanthosepion pharaonis</name>
    <name type="common">Pharaoh cuttlefish</name>
    <name type="synonym">Sepia pharaonis</name>
    <dbReference type="NCBI Taxonomy" id="158019"/>
    <lineage>
        <taxon>Eukaryota</taxon>
        <taxon>Metazoa</taxon>
        <taxon>Spiralia</taxon>
        <taxon>Lophotrochozoa</taxon>
        <taxon>Mollusca</taxon>
        <taxon>Cephalopoda</taxon>
        <taxon>Coleoidea</taxon>
        <taxon>Decapodiformes</taxon>
        <taxon>Sepiida</taxon>
        <taxon>Sepiina</taxon>
        <taxon>Sepiidae</taxon>
        <taxon>Acanthosepion</taxon>
    </lineage>
</organism>
<keyword evidence="7" id="KW-0496">Mitochondrion</keyword>
<proteinExistence type="predicted"/>
<keyword evidence="4" id="KW-0999">Mitochondrion inner membrane</keyword>
<comment type="caution">
    <text evidence="14">The sequence shown here is derived from an EMBL/GenBank/DDBJ whole genome shotgun (WGS) entry which is preliminary data.</text>
</comment>
<dbReference type="GO" id="GO:0007005">
    <property type="term" value="P:mitochondrion organization"/>
    <property type="evidence" value="ECO:0007669"/>
    <property type="project" value="TreeGrafter"/>
</dbReference>
<feature type="compositionally biased region" description="Basic and acidic residues" evidence="11">
    <location>
        <begin position="12"/>
        <end position="25"/>
    </location>
</feature>
<feature type="transmembrane region" description="Helical" evidence="12">
    <location>
        <begin position="608"/>
        <end position="631"/>
    </location>
</feature>
<comment type="subcellular location">
    <subcellularLocation>
        <location evidence="1">Mitochondrion inner membrane</location>
    </subcellularLocation>
    <subcellularLocation>
        <location evidence="2">Mitochondrion matrix</location>
        <location evidence="2">Mitochondrion nucleoid</location>
    </subcellularLocation>
</comment>
<dbReference type="GO" id="GO:0008270">
    <property type="term" value="F:zinc ion binding"/>
    <property type="evidence" value="ECO:0007669"/>
    <property type="project" value="TreeGrafter"/>
</dbReference>
<evidence type="ECO:0000256" key="6">
    <source>
        <dbReference type="ARBA" id="ARBA00023054"/>
    </source>
</evidence>
<dbReference type="FunFam" id="3.40.50.300:FF:000470">
    <property type="entry name" value="ATPase family, AAA domain containing 3A"/>
    <property type="match status" value="1"/>
</dbReference>
<evidence type="ECO:0000256" key="3">
    <source>
        <dbReference type="ARBA" id="ARBA00022741"/>
    </source>
</evidence>
<evidence type="ECO:0000256" key="8">
    <source>
        <dbReference type="ARBA" id="ARBA00023136"/>
    </source>
</evidence>
<evidence type="ECO:0000256" key="9">
    <source>
        <dbReference type="ARBA" id="ARBA00023271"/>
    </source>
</evidence>
<keyword evidence="15" id="KW-1185">Reference proteome</keyword>
<dbReference type="Pfam" id="PF12037">
    <property type="entry name" value="ATAD3_N"/>
    <property type="match status" value="1"/>
</dbReference>
<evidence type="ECO:0000256" key="11">
    <source>
        <dbReference type="SAM" id="MobiDB-lite"/>
    </source>
</evidence>
<keyword evidence="8 12" id="KW-0472">Membrane</keyword>